<gene>
    <name evidence="5" type="ORF">NEMVEDRAFT_v1g243205</name>
</gene>
<evidence type="ECO:0000313" key="5">
    <source>
        <dbReference type="EMBL" id="EDO40749.1"/>
    </source>
</evidence>
<accession>A7S6H3</accession>
<evidence type="ECO:0000313" key="6">
    <source>
        <dbReference type="Proteomes" id="UP000001593"/>
    </source>
</evidence>
<dbReference type="Gene3D" id="2.60.120.330">
    <property type="entry name" value="B-lactam Antibiotic, Isopenicillin N Synthase, Chain"/>
    <property type="match status" value="3"/>
</dbReference>
<keyword evidence="2" id="KW-0560">Oxidoreductase</keyword>
<dbReference type="GO" id="GO:0046872">
    <property type="term" value="F:metal ion binding"/>
    <property type="evidence" value="ECO:0007669"/>
    <property type="project" value="UniProtKB-KW"/>
</dbReference>
<dbReference type="FunFam" id="2.60.120.330:FF:000083">
    <property type="entry name" value="Predicted protein"/>
    <property type="match status" value="1"/>
</dbReference>
<dbReference type="Proteomes" id="UP000001593">
    <property type="component" value="Unassembled WGS sequence"/>
</dbReference>
<dbReference type="InParanoid" id="A7S6H3"/>
<dbReference type="EMBL" id="DS469587">
    <property type="protein sequence ID" value="EDO40749.1"/>
    <property type="molecule type" value="Genomic_DNA"/>
</dbReference>
<sequence length="245" mass="27658">MAAEPQSAIPIVDFSVFGVHKDNIDDTSEEAHNLGAEILRAFSSVGFVYLRNHGIPESKTQTWWAAADLKEAFNVPVLNNTKVKWPNDEAPGFESKVGELYNQCIKLTFRVLHAVSLGMDLKDKNWLLDCHKGIGKHGNATTMRILYYPPITNNNLVKPGQVRCGEHSDYGTITLLFQDEFGGLEKHRVLVPEEELKRRRARRSIAFFVHPDDDVMVECLDGSNKYPAVTGGEYLKQRFAATYEY</sequence>
<keyword evidence="1" id="KW-0479">Metal-binding</keyword>
<dbReference type="PhylomeDB" id="A7S6H3"/>
<protein>
    <recommendedName>
        <fullName evidence="4">Non-haem dioxygenase N-terminal domain-containing protein</fullName>
    </recommendedName>
</protein>
<keyword evidence="6" id="KW-1185">Reference proteome</keyword>
<dbReference type="FunFam" id="2.60.120.330:FF:000146">
    <property type="entry name" value="Predicted protein"/>
    <property type="match status" value="1"/>
</dbReference>
<dbReference type="SUPFAM" id="SSF51197">
    <property type="entry name" value="Clavaminate synthase-like"/>
    <property type="match status" value="1"/>
</dbReference>
<proteinExistence type="predicted"/>
<dbReference type="PANTHER" id="PTHR10209:SF881">
    <property type="entry name" value="FI07970P-RELATED"/>
    <property type="match status" value="1"/>
</dbReference>
<dbReference type="GO" id="GO:0016491">
    <property type="term" value="F:oxidoreductase activity"/>
    <property type="evidence" value="ECO:0007669"/>
    <property type="project" value="UniProtKB-KW"/>
</dbReference>
<evidence type="ECO:0000256" key="1">
    <source>
        <dbReference type="ARBA" id="ARBA00022723"/>
    </source>
</evidence>
<evidence type="ECO:0000256" key="3">
    <source>
        <dbReference type="ARBA" id="ARBA00023004"/>
    </source>
</evidence>
<dbReference type="AlphaFoldDB" id="A7S6H3"/>
<dbReference type="eggNOG" id="KOG0143">
    <property type="taxonomic scope" value="Eukaryota"/>
</dbReference>
<dbReference type="InterPro" id="IPR026992">
    <property type="entry name" value="DIOX_N"/>
</dbReference>
<dbReference type="InterPro" id="IPR027443">
    <property type="entry name" value="IPNS-like_sf"/>
</dbReference>
<evidence type="ECO:0000256" key="2">
    <source>
        <dbReference type="ARBA" id="ARBA00023002"/>
    </source>
</evidence>
<dbReference type="STRING" id="45351.A7S6H3"/>
<evidence type="ECO:0000259" key="4">
    <source>
        <dbReference type="Pfam" id="PF14226"/>
    </source>
</evidence>
<feature type="domain" description="Non-haem dioxygenase N-terminal" evidence="4">
    <location>
        <begin position="9"/>
        <end position="83"/>
    </location>
</feature>
<dbReference type="OMA" id="VENSKWP"/>
<reference evidence="5 6" key="1">
    <citation type="journal article" date="2007" name="Science">
        <title>Sea anemone genome reveals ancestral eumetazoan gene repertoire and genomic organization.</title>
        <authorList>
            <person name="Putnam N.H."/>
            <person name="Srivastava M."/>
            <person name="Hellsten U."/>
            <person name="Dirks B."/>
            <person name="Chapman J."/>
            <person name="Salamov A."/>
            <person name="Terry A."/>
            <person name="Shapiro H."/>
            <person name="Lindquist E."/>
            <person name="Kapitonov V.V."/>
            <person name="Jurka J."/>
            <person name="Genikhovich G."/>
            <person name="Grigoriev I.V."/>
            <person name="Lucas S.M."/>
            <person name="Steele R.E."/>
            <person name="Finnerty J.R."/>
            <person name="Technau U."/>
            <person name="Martindale M.Q."/>
            <person name="Rokhsar D.S."/>
        </authorList>
    </citation>
    <scope>NUCLEOTIDE SEQUENCE [LARGE SCALE GENOMIC DNA]</scope>
    <source>
        <strain evidence="6">CH2 X CH6</strain>
    </source>
</reference>
<name>A7S6H3_NEMVE</name>
<dbReference type="Pfam" id="PF14226">
    <property type="entry name" value="DIOX_N"/>
    <property type="match status" value="1"/>
</dbReference>
<keyword evidence="3" id="KW-0408">Iron</keyword>
<dbReference type="PANTHER" id="PTHR10209">
    <property type="entry name" value="OXIDOREDUCTASE, 2OG-FE II OXYGENASE FAMILY PROTEIN"/>
    <property type="match status" value="1"/>
</dbReference>
<organism evidence="5 6">
    <name type="scientific">Nematostella vectensis</name>
    <name type="common">Starlet sea anemone</name>
    <dbReference type="NCBI Taxonomy" id="45351"/>
    <lineage>
        <taxon>Eukaryota</taxon>
        <taxon>Metazoa</taxon>
        <taxon>Cnidaria</taxon>
        <taxon>Anthozoa</taxon>
        <taxon>Hexacorallia</taxon>
        <taxon>Actiniaria</taxon>
        <taxon>Edwardsiidae</taxon>
        <taxon>Nematostella</taxon>
    </lineage>
</organism>
<dbReference type="HOGENOM" id="CLU_010119_6_2_1"/>